<organism evidence="3 4">
    <name type="scientific">Coemansia spiralis</name>
    <dbReference type="NCBI Taxonomy" id="417178"/>
    <lineage>
        <taxon>Eukaryota</taxon>
        <taxon>Fungi</taxon>
        <taxon>Fungi incertae sedis</taxon>
        <taxon>Zoopagomycota</taxon>
        <taxon>Kickxellomycotina</taxon>
        <taxon>Kickxellomycetes</taxon>
        <taxon>Kickxellales</taxon>
        <taxon>Kickxellaceae</taxon>
        <taxon>Coemansia</taxon>
    </lineage>
</organism>
<dbReference type="InterPro" id="IPR045297">
    <property type="entry name" value="Complex1_LYR_LYRM4"/>
</dbReference>
<accession>A0A9W8G680</accession>
<evidence type="ECO:0000313" key="4">
    <source>
        <dbReference type="Proteomes" id="UP001151518"/>
    </source>
</evidence>
<evidence type="ECO:0000256" key="1">
    <source>
        <dbReference type="ARBA" id="ARBA00009508"/>
    </source>
</evidence>
<feature type="domain" description="Complex 1 LYR protein" evidence="2">
    <location>
        <begin position="6"/>
        <end position="63"/>
    </location>
</feature>
<dbReference type="InterPro" id="IPR051522">
    <property type="entry name" value="ISC_assembly_LYR"/>
</dbReference>
<dbReference type="CDD" id="cd20264">
    <property type="entry name" value="Complex1_LYR_LYRM4"/>
    <property type="match status" value="1"/>
</dbReference>
<dbReference type="GO" id="GO:0016226">
    <property type="term" value="P:iron-sulfur cluster assembly"/>
    <property type="evidence" value="ECO:0007669"/>
    <property type="project" value="InterPro"/>
</dbReference>
<dbReference type="Pfam" id="PF05347">
    <property type="entry name" value="Complex1_LYR"/>
    <property type="match status" value="1"/>
</dbReference>
<dbReference type="PANTHER" id="PTHR13166:SF7">
    <property type="entry name" value="LYR MOTIF-CONTAINING PROTEIN 4"/>
    <property type="match status" value="1"/>
</dbReference>
<dbReference type="EMBL" id="JANBTW010000042">
    <property type="protein sequence ID" value="KAJ2676177.1"/>
    <property type="molecule type" value="Genomic_DNA"/>
</dbReference>
<protein>
    <recommendedName>
        <fullName evidence="2">Complex 1 LYR protein domain-containing protein</fullName>
    </recommendedName>
</protein>
<dbReference type="PANTHER" id="PTHR13166">
    <property type="entry name" value="PROTEIN C6ORF149"/>
    <property type="match status" value="1"/>
</dbReference>
<sequence>MAGRTEILRLYRSSLRAAQQFETYNFRKYFYRRTRDRFHSASRLAEPQQIEQALQEAQAELQVMQRQGVLNKMFSHNRTALEVDPHYSSGARRFAE</sequence>
<dbReference type="GO" id="GO:1990221">
    <property type="term" value="C:L-cysteine desulfurase complex"/>
    <property type="evidence" value="ECO:0007669"/>
    <property type="project" value="TreeGrafter"/>
</dbReference>
<gene>
    <name evidence="3" type="ORF">GGI25_003683</name>
</gene>
<comment type="caution">
    <text evidence="3">The sequence shown here is derived from an EMBL/GenBank/DDBJ whole genome shotgun (WGS) entry which is preliminary data.</text>
</comment>
<name>A0A9W8G680_9FUNG</name>
<dbReference type="AlphaFoldDB" id="A0A9W8G680"/>
<dbReference type="GO" id="GO:0005739">
    <property type="term" value="C:mitochondrion"/>
    <property type="evidence" value="ECO:0007669"/>
    <property type="project" value="TreeGrafter"/>
</dbReference>
<reference evidence="3" key="1">
    <citation type="submission" date="2022-07" db="EMBL/GenBank/DDBJ databases">
        <title>Phylogenomic reconstructions and comparative analyses of Kickxellomycotina fungi.</title>
        <authorList>
            <person name="Reynolds N.K."/>
            <person name="Stajich J.E."/>
            <person name="Barry K."/>
            <person name="Grigoriev I.V."/>
            <person name="Crous P."/>
            <person name="Smith M.E."/>
        </authorList>
    </citation>
    <scope>NUCLEOTIDE SEQUENCE</scope>
    <source>
        <strain evidence="3">NRRL 3115</strain>
    </source>
</reference>
<comment type="similarity">
    <text evidence="1">Belongs to the complex I LYR family.</text>
</comment>
<dbReference type="OrthoDB" id="275715at2759"/>
<dbReference type="Proteomes" id="UP001151518">
    <property type="component" value="Unassembled WGS sequence"/>
</dbReference>
<evidence type="ECO:0000313" key="3">
    <source>
        <dbReference type="EMBL" id="KAJ2676177.1"/>
    </source>
</evidence>
<evidence type="ECO:0000259" key="2">
    <source>
        <dbReference type="Pfam" id="PF05347"/>
    </source>
</evidence>
<proteinExistence type="inferred from homology"/>
<dbReference type="InterPro" id="IPR008011">
    <property type="entry name" value="Complex1_LYR_dom"/>
</dbReference>